<dbReference type="EMBL" id="JAUOES010000001">
    <property type="protein sequence ID" value="MDT3278754.1"/>
    <property type="molecule type" value="Genomic_DNA"/>
</dbReference>
<dbReference type="InterPro" id="IPR029063">
    <property type="entry name" value="SAM-dependent_MTases_sf"/>
</dbReference>
<proteinExistence type="predicted"/>
<dbReference type="InterPro" id="IPR038576">
    <property type="entry name" value="Methyltransf_Zn-bd_dom_put_sf"/>
</dbReference>
<dbReference type="Pfam" id="PF08484">
    <property type="entry name" value="Methyltransf_14"/>
    <property type="match status" value="1"/>
</dbReference>
<dbReference type="Pfam" id="PF13489">
    <property type="entry name" value="Methyltransf_23"/>
    <property type="match status" value="1"/>
</dbReference>
<dbReference type="InterPro" id="IPR013691">
    <property type="entry name" value="MeTrfase_14"/>
</dbReference>
<dbReference type="SUPFAM" id="SSF53335">
    <property type="entry name" value="S-adenosyl-L-methionine-dependent methyltransferases"/>
    <property type="match status" value="1"/>
</dbReference>
<accession>A0ABU3FTQ8</accession>
<reference evidence="2 3" key="1">
    <citation type="submission" date="2023-07" db="EMBL/GenBank/DDBJ databases">
        <title>Novel Shewanella species isolated from Baltic Sea sediments.</title>
        <authorList>
            <person name="Martin-Rodriguez A.J."/>
        </authorList>
    </citation>
    <scope>NUCLEOTIDE SEQUENCE [LARGE SCALE GENOMIC DNA]</scope>
    <source>
        <strain evidence="2 3">SP2S1-2</strain>
    </source>
</reference>
<dbReference type="GO" id="GO:0032259">
    <property type="term" value="P:methylation"/>
    <property type="evidence" value="ECO:0007669"/>
    <property type="project" value="UniProtKB-KW"/>
</dbReference>
<evidence type="ECO:0000313" key="3">
    <source>
        <dbReference type="Proteomes" id="UP001249505"/>
    </source>
</evidence>
<dbReference type="RefSeq" id="WP_311897841.1">
    <property type="nucleotide sequence ID" value="NZ_JAUOES010000001.1"/>
</dbReference>
<organism evidence="2 3">
    <name type="scientific">Shewanella scandinavica</name>
    <dbReference type="NCBI Taxonomy" id="3063538"/>
    <lineage>
        <taxon>Bacteria</taxon>
        <taxon>Pseudomonadati</taxon>
        <taxon>Pseudomonadota</taxon>
        <taxon>Gammaproteobacteria</taxon>
        <taxon>Alteromonadales</taxon>
        <taxon>Shewanellaceae</taxon>
        <taxon>Shewanella</taxon>
    </lineage>
</organism>
<dbReference type="GO" id="GO:0008168">
    <property type="term" value="F:methyltransferase activity"/>
    <property type="evidence" value="ECO:0007669"/>
    <property type="project" value="UniProtKB-KW"/>
</dbReference>
<name>A0ABU3FTQ8_9GAMM</name>
<dbReference type="Gene3D" id="3.40.50.150">
    <property type="entry name" value="Vaccinia Virus protein VP39"/>
    <property type="match status" value="1"/>
</dbReference>
<keyword evidence="3" id="KW-1185">Reference proteome</keyword>
<comment type="caution">
    <text evidence="2">The sequence shown here is derived from an EMBL/GenBank/DDBJ whole genome shotgun (WGS) entry which is preliminary data.</text>
</comment>
<keyword evidence="2" id="KW-0808">Transferase</keyword>
<sequence>MTYFEQIEHCRLCRAELPGNALITLFPFPKAAQHFLTSKQLDNESPIELAVFQCNKCDLVQLKAAPVSYFREVITAAVLSPHSRTTRLNEITTFVKKYNLLGKTALEIGCGKGGMLDVIVDAGLRAEGIEYSESSVEEGVLFERSMICGYLPDQKITKKAEVFFSFNYLEHQPDIKQFIDSIYTNSTDNAVGYITVPNLSYLLESKCLYEFVADHLVYFTVSTLRRAFEFNGFDVLECQEINNSNDILAIVRKRSSLRLDSYMEEVNSLSAELNTLVDKYVSVGKKVAVWGAGHRTLALLAISKLNNIEFIIDSAPFKQGLFSPVMLTKIVSPETLEYSDVDAVIVMVPGIYPQEVLNIVKNFKRKFNTYLLEGNKIVAY</sequence>
<keyword evidence="2" id="KW-0489">Methyltransferase</keyword>
<dbReference type="Proteomes" id="UP001249505">
    <property type="component" value="Unassembled WGS sequence"/>
</dbReference>
<evidence type="ECO:0000313" key="2">
    <source>
        <dbReference type="EMBL" id="MDT3278754.1"/>
    </source>
</evidence>
<feature type="domain" description="C-methyltransferase" evidence="1">
    <location>
        <begin position="259"/>
        <end position="361"/>
    </location>
</feature>
<gene>
    <name evidence="2" type="ORF">Q4Q50_00320</name>
</gene>
<evidence type="ECO:0000259" key="1">
    <source>
        <dbReference type="Pfam" id="PF08484"/>
    </source>
</evidence>
<protein>
    <submittedName>
        <fullName evidence="2">Class I SAM-dependent methyltransferase</fullName>
    </submittedName>
</protein>
<dbReference type="Gene3D" id="6.20.50.110">
    <property type="entry name" value="Methyltransferase, zinc-binding domain"/>
    <property type="match status" value="1"/>
</dbReference>
<dbReference type="Gene3D" id="3.40.50.720">
    <property type="entry name" value="NAD(P)-binding Rossmann-like Domain"/>
    <property type="match status" value="1"/>
</dbReference>